<protein>
    <recommendedName>
        <fullName evidence="2">N-acetylmuramoyl-L-alanine amidase</fullName>
        <ecNumber evidence="2">3.5.1.28</ecNumber>
    </recommendedName>
</protein>
<dbReference type="Proteomes" id="UP001596405">
    <property type="component" value="Unassembled WGS sequence"/>
</dbReference>
<dbReference type="Gene3D" id="3.40.630.40">
    <property type="entry name" value="Zn-dependent exopeptidases"/>
    <property type="match status" value="1"/>
</dbReference>
<evidence type="ECO:0000256" key="2">
    <source>
        <dbReference type="ARBA" id="ARBA00011901"/>
    </source>
</evidence>
<evidence type="ECO:0000256" key="3">
    <source>
        <dbReference type="ARBA" id="ARBA00022801"/>
    </source>
</evidence>
<keyword evidence="4" id="KW-0732">Signal</keyword>
<name>A0ABW2DLL8_9BACT</name>
<dbReference type="PROSITE" id="PS51257">
    <property type="entry name" value="PROKAR_LIPOPROTEIN"/>
    <property type="match status" value="1"/>
</dbReference>
<dbReference type="PANTHER" id="PTHR30404:SF0">
    <property type="entry name" value="N-ACETYLMURAMOYL-L-ALANINE AMIDASE AMIC"/>
    <property type="match status" value="1"/>
</dbReference>
<dbReference type="InterPro" id="IPR050695">
    <property type="entry name" value="N-acetylmuramoyl_amidase_3"/>
</dbReference>
<keyword evidence="3" id="KW-0378">Hydrolase</keyword>
<organism evidence="6 7">
    <name type="scientific">Rufibacter roseus</name>
    <dbReference type="NCBI Taxonomy" id="1567108"/>
    <lineage>
        <taxon>Bacteria</taxon>
        <taxon>Pseudomonadati</taxon>
        <taxon>Bacteroidota</taxon>
        <taxon>Cytophagia</taxon>
        <taxon>Cytophagales</taxon>
        <taxon>Hymenobacteraceae</taxon>
        <taxon>Rufibacter</taxon>
    </lineage>
</organism>
<feature type="signal peptide" evidence="4">
    <location>
        <begin position="1"/>
        <end position="23"/>
    </location>
</feature>
<evidence type="ECO:0000313" key="7">
    <source>
        <dbReference type="Proteomes" id="UP001596405"/>
    </source>
</evidence>
<feature type="chain" id="PRO_5046753801" description="N-acetylmuramoyl-L-alanine amidase" evidence="4">
    <location>
        <begin position="24"/>
        <end position="334"/>
    </location>
</feature>
<gene>
    <name evidence="6" type="ORF">ACFQHR_13880</name>
</gene>
<reference evidence="7" key="1">
    <citation type="journal article" date="2019" name="Int. J. Syst. Evol. Microbiol.">
        <title>The Global Catalogue of Microorganisms (GCM) 10K type strain sequencing project: providing services to taxonomists for standard genome sequencing and annotation.</title>
        <authorList>
            <consortium name="The Broad Institute Genomics Platform"/>
            <consortium name="The Broad Institute Genome Sequencing Center for Infectious Disease"/>
            <person name="Wu L."/>
            <person name="Ma J."/>
        </authorList>
    </citation>
    <scope>NUCLEOTIDE SEQUENCE [LARGE SCALE GENOMIC DNA]</scope>
    <source>
        <strain evidence="7">CGMCC 4.7393</strain>
    </source>
</reference>
<dbReference type="InterPro" id="IPR002508">
    <property type="entry name" value="MurNAc-LAA_cat"/>
</dbReference>
<evidence type="ECO:0000256" key="1">
    <source>
        <dbReference type="ARBA" id="ARBA00001561"/>
    </source>
</evidence>
<sequence length="334" mass="37560">MKINLYLWFVLFLSLAACTSAPKQEKGTLAGRVICLDAGHGGTAQIDSYRVGPTGEREEWINLRVALLLQKMLEEKGAKVLMTRTADINVPFDDRVKLAKENKAEVFLSIHHNATADSTVNFPIIYFHGSASENVGSVVLAKHVGQALVQNFYPKATPVSVVSDHTIFPTAGAKVLRDTYGIPGVIAEASFFTNPTEEERLKQESHNRKEALAYVAALEAFFSKPVPAIQPKKSIVELPPFRAAQEAERMNETARRWRQDFEEGEKLLKNETDTTALRQAYELFTRSVRSFPDSYLARQSHQYRAAILQKLGKKEEAQQEATRAKEYYVRLQEE</sequence>
<dbReference type="SUPFAM" id="SSF53187">
    <property type="entry name" value="Zn-dependent exopeptidases"/>
    <property type="match status" value="1"/>
</dbReference>
<comment type="caution">
    <text evidence="6">The sequence shown here is derived from an EMBL/GenBank/DDBJ whole genome shotgun (WGS) entry which is preliminary data.</text>
</comment>
<evidence type="ECO:0000256" key="4">
    <source>
        <dbReference type="SAM" id="SignalP"/>
    </source>
</evidence>
<dbReference type="SMART" id="SM00646">
    <property type="entry name" value="Ami_3"/>
    <property type="match status" value="1"/>
</dbReference>
<dbReference type="PANTHER" id="PTHR30404">
    <property type="entry name" value="N-ACETYLMURAMOYL-L-ALANINE AMIDASE"/>
    <property type="match status" value="1"/>
</dbReference>
<accession>A0ABW2DLL8</accession>
<comment type="catalytic activity">
    <reaction evidence="1">
        <text>Hydrolyzes the link between N-acetylmuramoyl residues and L-amino acid residues in certain cell-wall glycopeptides.</text>
        <dbReference type="EC" id="3.5.1.28"/>
    </reaction>
</comment>
<evidence type="ECO:0000259" key="5">
    <source>
        <dbReference type="SMART" id="SM00646"/>
    </source>
</evidence>
<dbReference type="EMBL" id="JBHSYQ010000006">
    <property type="protein sequence ID" value="MFC6998721.1"/>
    <property type="molecule type" value="Genomic_DNA"/>
</dbReference>
<dbReference type="RefSeq" id="WP_066623516.1">
    <property type="nucleotide sequence ID" value="NZ_JBHSYQ010000006.1"/>
</dbReference>
<proteinExistence type="predicted"/>
<dbReference type="Pfam" id="PF01520">
    <property type="entry name" value="Amidase_3"/>
    <property type="match status" value="1"/>
</dbReference>
<evidence type="ECO:0000313" key="6">
    <source>
        <dbReference type="EMBL" id="MFC6998721.1"/>
    </source>
</evidence>
<keyword evidence="7" id="KW-1185">Reference proteome</keyword>
<feature type="domain" description="MurNAc-LAA" evidence="5">
    <location>
        <begin position="96"/>
        <end position="219"/>
    </location>
</feature>
<dbReference type="EC" id="3.5.1.28" evidence="2"/>
<dbReference type="CDD" id="cd02696">
    <property type="entry name" value="MurNAc-LAA"/>
    <property type="match status" value="1"/>
</dbReference>